<dbReference type="Gene3D" id="3.40.50.300">
    <property type="entry name" value="P-loop containing nucleotide triphosphate hydrolases"/>
    <property type="match status" value="1"/>
</dbReference>
<evidence type="ECO:0000259" key="4">
    <source>
        <dbReference type="PROSITE" id="PS50051"/>
    </source>
</evidence>
<proteinExistence type="inferred from homology"/>
<evidence type="ECO:0000313" key="5">
    <source>
        <dbReference type="EMBL" id="CAP07657.1"/>
    </source>
</evidence>
<protein>
    <recommendedName>
        <fullName evidence="4">MCM C-terminal AAA(+) ATPase domain-containing protein</fullName>
    </recommendedName>
</protein>
<evidence type="ECO:0000256" key="3">
    <source>
        <dbReference type="ARBA" id="ARBA00022840"/>
    </source>
</evidence>
<dbReference type="InterPro" id="IPR003593">
    <property type="entry name" value="AAA+_ATPase"/>
</dbReference>
<reference evidence="5" key="1">
    <citation type="submission" date="2007-09" db="EMBL/GenBank/DDBJ databases">
        <title>Cellulase from rumen bacterium.</title>
        <authorList>
            <person name="Shedova E."/>
            <person name="Zverlov V.V."/>
            <person name="Velikodvorskaya G."/>
            <person name="Schwarz W."/>
        </authorList>
    </citation>
    <scope>NUCLEOTIDE SEQUENCE</scope>
</reference>
<dbReference type="InterPro" id="IPR025158">
    <property type="entry name" value="Mg_chelat-rel_C"/>
</dbReference>
<dbReference type="Pfam" id="PF01078">
    <property type="entry name" value="Mg_chelatase"/>
    <property type="match status" value="1"/>
</dbReference>
<dbReference type="Pfam" id="PF13335">
    <property type="entry name" value="Mg_chelatase_C"/>
    <property type="match status" value="1"/>
</dbReference>
<evidence type="ECO:0000256" key="1">
    <source>
        <dbReference type="ARBA" id="ARBA00006354"/>
    </source>
</evidence>
<keyword evidence="2" id="KW-0547">Nucleotide-binding</keyword>
<dbReference type="InterPro" id="IPR014721">
    <property type="entry name" value="Ribsml_uS5_D2-typ_fold_subgr"/>
</dbReference>
<dbReference type="SMART" id="SM00382">
    <property type="entry name" value="AAA"/>
    <property type="match status" value="1"/>
</dbReference>
<dbReference type="PROSITE" id="PS50051">
    <property type="entry name" value="MCM_2"/>
    <property type="match status" value="1"/>
</dbReference>
<dbReference type="Gene3D" id="3.30.230.10">
    <property type="match status" value="1"/>
</dbReference>
<dbReference type="InterPro" id="IPR000523">
    <property type="entry name" value="Mg_chelatse_chII-like_cat_dom"/>
</dbReference>
<feature type="domain" description="MCM C-terminal AAA(+) ATPase" evidence="4">
    <location>
        <begin position="304"/>
        <end position="398"/>
    </location>
</feature>
<dbReference type="EMBL" id="AM886287">
    <property type="protein sequence ID" value="CAP07657.1"/>
    <property type="molecule type" value="Genomic_DNA"/>
</dbReference>
<dbReference type="InterPro" id="IPR027417">
    <property type="entry name" value="P-loop_NTPase"/>
</dbReference>
<dbReference type="NCBIfam" id="TIGR00368">
    <property type="entry name" value="YifB family Mg chelatase-like AAA ATPase"/>
    <property type="match status" value="1"/>
</dbReference>
<sequence>MLVNIIGAKCIGIDAVPVTVEVDVVPGIGIHLVGLADTAVKESLLRTITALQALEYHIPGRKIVINLAPADLHKSGSGYDLPIAVGIIAASGQGVFPALGDYLVMGELGLDGAVRDIAGALPVADMARSRGMKACILPLHSALETAEFTDIDIYGVETLADCVRILTGAEDCSGLLIRNTRTWNKLQRARQHVRPDTSGVMDFADIIGQEGAKRGVEIAAAGGHNLIMMGPPGSGKSSLAKAMSGILPPMTHEESVVTSKIYSVAGLGGQAPGLIRTRPFRTPHYSASLPAIVGGGAGDNIIPGEITLAHGGVLFLDEFNQMPRSVIEALRGPLEDRTVTVSRLKANVSYPASFMLVAASNPCPCGYYGEGDKCTCTPSQRISYLSKLSGPILDRIDIHLWLHPLDSSRMLAARRGEPSAAVAARVLRARIAQKHRFAQEPVFTNAEMNNKQIEKYCVLSETCREAMSKIMERMNLSMRAFYRIIRVARTIADLDGADDILPGHIIEAAGYRFLDRQNLGQ</sequence>
<accession>A8E1A7</accession>
<comment type="similarity">
    <text evidence="1">Belongs to the Mg-chelatase subunits D/I family. ComM subfamily.</text>
</comment>
<organism evidence="5">
    <name type="scientific">uncultured rumen bacterium</name>
    <dbReference type="NCBI Taxonomy" id="136703"/>
    <lineage>
        <taxon>Bacteria</taxon>
        <taxon>environmental samples</taxon>
    </lineage>
</organism>
<dbReference type="InterPro" id="IPR020568">
    <property type="entry name" value="Ribosomal_Su5_D2-typ_SF"/>
</dbReference>
<dbReference type="PANTHER" id="PTHR32039">
    <property type="entry name" value="MAGNESIUM-CHELATASE SUBUNIT CHLI"/>
    <property type="match status" value="1"/>
</dbReference>
<dbReference type="PANTHER" id="PTHR32039:SF7">
    <property type="entry name" value="COMPETENCE PROTEIN COMM"/>
    <property type="match status" value="1"/>
</dbReference>
<dbReference type="Pfam" id="PF13541">
    <property type="entry name" value="ChlI"/>
    <property type="match status" value="1"/>
</dbReference>
<dbReference type="SUPFAM" id="SSF54211">
    <property type="entry name" value="Ribosomal protein S5 domain 2-like"/>
    <property type="match status" value="1"/>
</dbReference>
<dbReference type="SUPFAM" id="SSF52540">
    <property type="entry name" value="P-loop containing nucleoside triphosphate hydrolases"/>
    <property type="match status" value="1"/>
</dbReference>
<name>A8E1A7_9BACT</name>
<evidence type="ECO:0000256" key="2">
    <source>
        <dbReference type="ARBA" id="ARBA00022741"/>
    </source>
</evidence>
<dbReference type="InterPro" id="IPR045006">
    <property type="entry name" value="CHLI-like"/>
</dbReference>
<dbReference type="AlphaFoldDB" id="A8E1A7"/>
<keyword evidence="3" id="KW-0067">ATP-binding</keyword>
<dbReference type="GO" id="GO:0005524">
    <property type="term" value="F:ATP binding"/>
    <property type="evidence" value="ECO:0007669"/>
    <property type="project" value="UniProtKB-KW"/>
</dbReference>
<dbReference type="PRINTS" id="PR01657">
    <property type="entry name" value="MCMFAMILY"/>
</dbReference>
<dbReference type="GO" id="GO:0003677">
    <property type="term" value="F:DNA binding"/>
    <property type="evidence" value="ECO:0007669"/>
    <property type="project" value="InterPro"/>
</dbReference>
<dbReference type="InterPro" id="IPR001208">
    <property type="entry name" value="MCM_dom"/>
</dbReference>
<dbReference type="InterPro" id="IPR004482">
    <property type="entry name" value="Mg_chelat-rel"/>
</dbReference>